<keyword evidence="2" id="KW-1185">Reference proteome</keyword>
<proteinExistence type="predicted"/>
<dbReference type="Proteomes" id="UP000031668">
    <property type="component" value="Unassembled WGS sequence"/>
</dbReference>
<dbReference type="AlphaFoldDB" id="A0A0C2JHJ6"/>
<evidence type="ECO:0000313" key="2">
    <source>
        <dbReference type="Proteomes" id="UP000031668"/>
    </source>
</evidence>
<dbReference type="EMBL" id="JWZT01002710">
    <property type="protein sequence ID" value="KII68783.1"/>
    <property type="molecule type" value="Genomic_DNA"/>
</dbReference>
<protein>
    <submittedName>
        <fullName evidence="1">Uncharacterized protein</fullName>
    </submittedName>
</protein>
<accession>A0A0C2JHJ6</accession>
<gene>
    <name evidence="1" type="ORF">RF11_12058</name>
</gene>
<sequence length="159" mass="18652">MVAERSYRCRTLHKNLSFMPESPTSGSRYTVVLLEYNRSALGTSTYRFYGAFRPKILGIFENIRPDLRRKMHIAQLTQKLYHDQPCREKSFERNNAVEIYDHKTKQYIPGTISNTTSPFSYIVVVESGYQRKHADHLRERIDVTPATQSKEFMKPVEEN</sequence>
<organism evidence="1 2">
    <name type="scientific">Thelohanellus kitauei</name>
    <name type="common">Myxosporean</name>
    <dbReference type="NCBI Taxonomy" id="669202"/>
    <lineage>
        <taxon>Eukaryota</taxon>
        <taxon>Metazoa</taxon>
        <taxon>Cnidaria</taxon>
        <taxon>Myxozoa</taxon>
        <taxon>Myxosporea</taxon>
        <taxon>Bivalvulida</taxon>
        <taxon>Platysporina</taxon>
        <taxon>Myxobolidae</taxon>
        <taxon>Thelohanellus</taxon>
    </lineage>
</organism>
<reference evidence="1 2" key="1">
    <citation type="journal article" date="2014" name="Genome Biol. Evol.">
        <title>The genome of the myxosporean Thelohanellus kitauei shows adaptations to nutrient acquisition within its fish host.</title>
        <authorList>
            <person name="Yang Y."/>
            <person name="Xiong J."/>
            <person name="Zhou Z."/>
            <person name="Huo F."/>
            <person name="Miao W."/>
            <person name="Ran C."/>
            <person name="Liu Y."/>
            <person name="Zhang J."/>
            <person name="Feng J."/>
            <person name="Wang M."/>
            <person name="Wang M."/>
            <person name="Wang L."/>
            <person name="Yao B."/>
        </authorList>
    </citation>
    <scope>NUCLEOTIDE SEQUENCE [LARGE SCALE GENOMIC DNA]</scope>
    <source>
        <strain evidence="1">Wuqing</strain>
    </source>
</reference>
<dbReference type="OrthoDB" id="5975069at2759"/>
<evidence type="ECO:0000313" key="1">
    <source>
        <dbReference type="EMBL" id="KII68783.1"/>
    </source>
</evidence>
<name>A0A0C2JHJ6_THEKT</name>
<comment type="caution">
    <text evidence="1">The sequence shown here is derived from an EMBL/GenBank/DDBJ whole genome shotgun (WGS) entry which is preliminary data.</text>
</comment>